<evidence type="ECO:0000313" key="1">
    <source>
        <dbReference type="EMBL" id="CAG8614159.1"/>
    </source>
</evidence>
<proteinExistence type="predicted"/>
<keyword evidence="2" id="KW-1185">Reference proteome</keyword>
<dbReference type="EMBL" id="CAJVPY010004256">
    <property type="protein sequence ID" value="CAG8614159.1"/>
    <property type="molecule type" value="Genomic_DNA"/>
</dbReference>
<dbReference type="Proteomes" id="UP000789405">
    <property type="component" value="Unassembled WGS sequence"/>
</dbReference>
<sequence length="331" mass="36712">MILFQPAQPPGWAKPDAIAVKAWLPTVLVASIPFPPLGICANCRNNNLPCVYIPGRKRGPKINSQFLPSVNPCETTTNALCTSSNDFSSFETLRPCNYNIISPNIHNESETFQIMSISQSFLPSFFPFVHEEPLQNDDPLTIPSSIRPEQNNDPLTIPSSISYLNDSSSNETPININSYGTAEIFQIYLNESSSVETPINIDLYGTAEIFQNVFLSAHEGPAQSNDPLTIPSTISYLNDSSSSETPDLHNNGTNESFQNTSIDQSFMLSSSHFVHEGLMQNDELDLSRNATLSFINHLIDSSSFEITDNNNTPLSVRPYETTEIFQNMFID</sequence>
<dbReference type="AlphaFoldDB" id="A0A9N9CU93"/>
<reference evidence="1" key="1">
    <citation type="submission" date="2021-06" db="EMBL/GenBank/DDBJ databases">
        <authorList>
            <person name="Kallberg Y."/>
            <person name="Tangrot J."/>
            <person name="Rosling A."/>
        </authorList>
    </citation>
    <scope>NUCLEOTIDE SEQUENCE</scope>
    <source>
        <strain evidence="1">MA453B</strain>
    </source>
</reference>
<organism evidence="1 2">
    <name type="scientific">Dentiscutata erythropus</name>
    <dbReference type="NCBI Taxonomy" id="1348616"/>
    <lineage>
        <taxon>Eukaryota</taxon>
        <taxon>Fungi</taxon>
        <taxon>Fungi incertae sedis</taxon>
        <taxon>Mucoromycota</taxon>
        <taxon>Glomeromycotina</taxon>
        <taxon>Glomeromycetes</taxon>
        <taxon>Diversisporales</taxon>
        <taxon>Gigasporaceae</taxon>
        <taxon>Dentiscutata</taxon>
    </lineage>
</organism>
<name>A0A9N9CU93_9GLOM</name>
<gene>
    <name evidence="1" type="ORF">DERYTH_LOCUS8296</name>
</gene>
<evidence type="ECO:0000313" key="2">
    <source>
        <dbReference type="Proteomes" id="UP000789405"/>
    </source>
</evidence>
<dbReference type="OrthoDB" id="4150019at2759"/>
<accession>A0A9N9CU93</accession>
<comment type="caution">
    <text evidence="1">The sequence shown here is derived from an EMBL/GenBank/DDBJ whole genome shotgun (WGS) entry which is preliminary data.</text>
</comment>
<protein>
    <submittedName>
        <fullName evidence="1">4414_t:CDS:1</fullName>
    </submittedName>
</protein>